<dbReference type="EMBL" id="QGNW01002471">
    <property type="protein sequence ID" value="RVW19491.1"/>
    <property type="molecule type" value="Genomic_DNA"/>
</dbReference>
<protein>
    <recommendedName>
        <fullName evidence="3">Reverse transcriptase Ty1/copia-type domain-containing protein</fullName>
    </recommendedName>
</protein>
<evidence type="ECO:0000313" key="1">
    <source>
        <dbReference type="EMBL" id="RVW19491.1"/>
    </source>
</evidence>
<reference evidence="1 2" key="1">
    <citation type="journal article" date="2018" name="PLoS Genet.">
        <title>Population sequencing reveals clonal diversity and ancestral inbreeding in the grapevine cultivar Chardonnay.</title>
        <authorList>
            <person name="Roach M.J."/>
            <person name="Johnson D.L."/>
            <person name="Bohlmann J."/>
            <person name="van Vuuren H.J."/>
            <person name="Jones S.J."/>
            <person name="Pretorius I.S."/>
            <person name="Schmidt S.A."/>
            <person name="Borneman A.R."/>
        </authorList>
    </citation>
    <scope>NUCLEOTIDE SEQUENCE [LARGE SCALE GENOMIC DNA]</scope>
    <source>
        <strain evidence="2">cv. Chardonnay</strain>
        <tissue evidence="1">Leaf</tissue>
    </source>
</reference>
<accession>A0A438C8B4</accession>
<comment type="caution">
    <text evidence="1">The sequence shown here is derived from an EMBL/GenBank/DDBJ whole genome shotgun (WGS) entry which is preliminary data.</text>
</comment>
<gene>
    <name evidence="1" type="ORF">CK203_116508</name>
</gene>
<sequence length="133" mass="14982">MTDELMALLKNNTWSLVPLPPGRTPISCKWVFKVKENPDGSIQKYKARKGAYPNLIVHSPKRPRRTQWELMDAANPPIPLPSDTLGVSKLRNQKQQKDSLNQSSWGSTGSLAVRAFNAFTGYRCLDRRSTEKG</sequence>
<organism evidence="1 2">
    <name type="scientific">Vitis vinifera</name>
    <name type="common">Grape</name>
    <dbReference type="NCBI Taxonomy" id="29760"/>
    <lineage>
        <taxon>Eukaryota</taxon>
        <taxon>Viridiplantae</taxon>
        <taxon>Streptophyta</taxon>
        <taxon>Embryophyta</taxon>
        <taxon>Tracheophyta</taxon>
        <taxon>Spermatophyta</taxon>
        <taxon>Magnoliopsida</taxon>
        <taxon>eudicotyledons</taxon>
        <taxon>Gunneridae</taxon>
        <taxon>Pentapetalae</taxon>
        <taxon>rosids</taxon>
        <taxon>Vitales</taxon>
        <taxon>Vitaceae</taxon>
        <taxon>Viteae</taxon>
        <taxon>Vitis</taxon>
    </lineage>
</organism>
<proteinExistence type="predicted"/>
<dbReference type="AlphaFoldDB" id="A0A438C8B4"/>
<dbReference type="Proteomes" id="UP000288805">
    <property type="component" value="Unassembled WGS sequence"/>
</dbReference>
<evidence type="ECO:0008006" key="3">
    <source>
        <dbReference type="Google" id="ProtNLM"/>
    </source>
</evidence>
<name>A0A438C8B4_VITVI</name>
<evidence type="ECO:0000313" key="2">
    <source>
        <dbReference type="Proteomes" id="UP000288805"/>
    </source>
</evidence>